<dbReference type="OrthoDB" id="10017160at2759"/>
<comment type="caution">
    <text evidence="1">The sequence shown here is derived from an EMBL/GenBank/DDBJ whole genome shotgun (WGS) entry which is preliminary data.</text>
</comment>
<protein>
    <recommendedName>
        <fullName evidence="3">Histone-lysine N-methyltransferase SETMAR</fullName>
    </recommendedName>
</protein>
<dbReference type="EMBL" id="BGZK01002231">
    <property type="protein sequence ID" value="GBP92012.1"/>
    <property type="molecule type" value="Genomic_DNA"/>
</dbReference>
<proteinExistence type="predicted"/>
<dbReference type="PANTHER" id="PTHR46060">
    <property type="entry name" value="MARINER MOS1 TRANSPOSASE-LIKE PROTEIN"/>
    <property type="match status" value="1"/>
</dbReference>
<evidence type="ECO:0000313" key="2">
    <source>
        <dbReference type="Proteomes" id="UP000299102"/>
    </source>
</evidence>
<gene>
    <name evidence="1" type="ORF">EVAR_41609_1</name>
</gene>
<keyword evidence="2" id="KW-1185">Reference proteome</keyword>
<sequence>MTMNCWFAKLKRGRINLSDVFRDSCPSTAGNNKNIDAVRRMIKTDRHVTYHEIRASLGIDMSQTQSILHKHFVIKKLRLRWISHNLTKAQKTNRVTWCNTMLIRFKKLASN</sequence>
<name>A0A4C1ZX00_EUMVA</name>
<evidence type="ECO:0000313" key="1">
    <source>
        <dbReference type="EMBL" id="GBP92012.1"/>
    </source>
</evidence>
<dbReference type="PANTHER" id="PTHR46060:SF1">
    <property type="entry name" value="MARINER MOS1 TRANSPOSASE-LIKE PROTEIN"/>
    <property type="match status" value="1"/>
</dbReference>
<dbReference type="InterPro" id="IPR052709">
    <property type="entry name" value="Transposase-MT_Hybrid"/>
</dbReference>
<reference evidence="1 2" key="1">
    <citation type="journal article" date="2019" name="Commun. Biol.">
        <title>The bagworm genome reveals a unique fibroin gene that provides high tensile strength.</title>
        <authorList>
            <person name="Kono N."/>
            <person name="Nakamura H."/>
            <person name="Ohtoshi R."/>
            <person name="Tomita M."/>
            <person name="Numata K."/>
            <person name="Arakawa K."/>
        </authorList>
    </citation>
    <scope>NUCLEOTIDE SEQUENCE [LARGE SCALE GENOMIC DNA]</scope>
</reference>
<dbReference type="STRING" id="151549.A0A4C1ZX00"/>
<dbReference type="AlphaFoldDB" id="A0A4C1ZX00"/>
<organism evidence="1 2">
    <name type="scientific">Eumeta variegata</name>
    <name type="common">Bagworm moth</name>
    <name type="synonym">Eumeta japonica</name>
    <dbReference type="NCBI Taxonomy" id="151549"/>
    <lineage>
        <taxon>Eukaryota</taxon>
        <taxon>Metazoa</taxon>
        <taxon>Ecdysozoa</taxon>
        <taxon>Arthropoda</taxon>
        <taxon>Hexapoda</taxon>
        <taxon>Insecta</taxon>
        <taxon>Pterygota</taxon>
        <taxon>Neoptera</taxon>
        <taxon>Endopterygota</taxon>
        <taxon>Lepidoptera</taxon>
        <taxon>Glossata</taxon>
        <taxon>Ditrysia</taxon>
        <taxon>Tineoidea</taxon>
        <taxon>Psychidae</taxon>
        <taxon>Oiketicinae</taxon>
        <taxon>Eumeta</taxon>
    </lineage>
</organism>
<evidence type="ECO:0008006" key="3">
    <source>
        <dbReference type="Google" id="ProtNLM"/>
    </source>
</evidence>
<dbReference type="Proteomes" id="UP000299102">
    <property type="component" value="Unassembled WGS sequence"/>
</dbReference>
<accession>A0A4C1ZX00</accession>